<dbReference type="RefSeq" id="WP_386055605.1">
    <property type="nucleotide sequence ID" value="NZ_JBHTKL010000001.1"/>
</dbReference>
<evidence type="ECO:0000256" key="1">
    <source>
        <dbReference type="ARBA" id="ARBA00022729"/>
    </source>
</evidence>
<dbReference type="Gene3D" id="2.60.40.1240">
    <property type="match status" value="1"/>
</dbReference>
<dbReference type="Pfam" id="PF11611">
    <property type="entry name" value="DUF4352"/>
    <property type="match status" value="1"/>
</dbReference>
<evidence type="ECO:0000256" key="2">
    <source>
        <dbReference type="SAM" id="MobiDB-lite"/>
    </source>
</evidence>
<feature type="region of interest" description="Disordered" evidence="2">
    <location>
        <begin position="23"/>
        <end position="49"/>
    </location>
</feature>
<keyword evidence="6" id="KW-1185">Reference proteome</keyword>
<organism evidence="5 6">
    <name type="scientific">Thalassobacillus hwangdonensis</name>
    <dbReference type="NCBI Taxonomy" id="546108"/>
    <lineage>
        <taxon>Bacteria</taxon>
        <taxon>Bacillati</taxon>
        <taxon>Bacillota</taxon>
        <taxon>Bacilli</taxon>
        <taxon>Bacillales</taxon>
        <taxon>Bacillaceae</taxon>
        <taxon>Thalassobacillus</taxon>
    </lineage>
</organism>
<evidence type="ECO:0000256" key="3">
    <source>
        <dbReference type="SAM" id="SignalP"/>
    </source>
</evidence>
<evidence type="ECO:0000313" key="6">
    <source>
        <dbReference type="Proteomes" id="UP001596990"/>
    </source>
</evidence>
<proteinExistence type="predicted"/>
<gene>
    <name evidence="5" type="ORF">ACFQ2J_00580</name>
</gene>
<dbReference type="InterPro" id="IPR029050">
    <property type="entry name" value="Immunoprotect_excell_Ig-like"/>
</dbReference>
<sequence>MKGIMKLTLFIIIILIVTGCSSNDEQTNETNKANEEDVTQSNQDTSEEDETELEQTTLNMGETAELSTTVGDFSLTLTNAQEKTEIDGEQSQREIFVVTEWEVKNTSEEPIEISETIGAIKLFNDIRISGAAWILLEDDEEWSGELKPGESETGELLFEIEDTENYSVGMNYASSESAPRKVMWNFTVE</sequence>
<reference evidence="6" key="1">
    <citation type="journal article" date="2019" name="Int. J. Syst. Evol. Microbiol.">
        <title>The Global Catalogue of Microorganisms (GCM) 10K type strain sequencing project: providing services to taxonomists for standard genome sequencing and annotation.</title>
        <authorList>
            <consortium name="The Broad Institute Genomics Platform"/>
            <consortium name="The Broad Institute Genome Sequencing Center for Infectious Disease"/>
            <person name="Wu L."/>
            <person name="Ma J."/>
        </authorList>
    </citation>
    <scope>NUCLEOTIDE SEQUENCE [LARGE SCALE GENOMIC DNA]</scope>
    <source>
        <strain evidence="6">CCUG 56607</strain>
    </source>
</reference>
<keyword evidence="1 3" id="KW-0732">Signal</keyword>
<dbReference type="InterPro" id="IPR029051">
    <property type="entry name" value="DUF4352"/>
</dbReference>
<protein>
    <submittedName>
        <fullName evidence="5">DUF4352 domain-containing protein</fullName>
    </submittedName>
</protein>
<feature type="signal peptide" evidence="3">
    <location>
        <begin position="1"/>
        <end position="22"/>
    </location>
</feature>
<feature type="chain" id="PRO_5046282176" evidence="3">
    <location>
        <begin position="23"/>
        <end position="189"/>
    </location>
</feature>
<evidence type="ECO:0000313" key="5">
    <source>
        <dbReference type="EMBL" id="MFD1017676.1"/>
    </source>
</evidence>
<accession>A0ABW3KX65</accession>
<feature type="domain" description="DUF4352" evidence="4">
    <location>
        <begin position="67"/>
        <end position="167"/>
    </location>
</feature>
<dbReference type="PROSITE" id="PS51257">
    <property type="entry name" value="PROKAR_LIPOPROTEIN"/>
    <property type="match status" value="1"/>
</dbReference>
<name>A0ABW3KX65_9BACI</name>
<dbReference type="Proteomes" id="UP001596990">
    <property type="component" value="Unassembled WGS sequence"/>
</dbReference>
<evidence type="ECO:0000259" key="4">
    <source>
        <dbReference type="Pfam" id="PF11611"/>
    </source>
</evidence>
<comment type="caution">
    <text evidence="5">The sequence shown here is derived from an EMBL/GenBank/DDBJ whole genome shotgun (WGS) entry which is preliminary data.</text>
</comment>
<dbReference type="EMBL" id="JBHTKL010000001">
    <property type="protein sequence ID" value="MFD1017676.1"/>
    <property type="molecule type" value="Genomic_DNA"/>
</dbReference>